<dbReference type="InterPro" id="IPR000999">
    <property type="entry name" value="RNase_III_dom"/>
</dbReference>
<evidence type="ECO:0000256" key="12">
    <source>
        <dbReference type="ARBA" id="ARBA00023118"/>
    </source>
</evidence>
<evidence type="ECO:0000256" key="2">
    <source>
        <dbReference type="ARBA" id="ARBA00001946"/>
    </source>
</evidence>
<protein>
    <submittedName>
        <fullName evidence="16">Dicer-like protein 2</fullName>
    </submittedName>
</protein>
<dbReference type="AlphaFoldDB" id="A0A9W9P5N8"/>
<keyword evidence="6" id="KW-0547">Nucleotide-binding</keyword>
<evidence type="ECO:0000256" key="3">
    <source>
        <dbReference type="ARBA" id="ARBA00022721"/>
    </source>
</evidence>
<reference evidence="16" key="2">
    <citation type="journal article" date="2023" name="IMA Fungus">
        <title>Comparative genomic study of the Penicillium genus elucidates a diverse pangenome and 15 lateral gene transfer events.</title>
        <authorList>
            <person name="Petersen C."/>
            <person name="Sorensen T."/>
            <person name="Nielsen M.R."/>
            <person name="Sondergaard T.E."/>
            <person name="Sorensen J.L."/>
            <person name="Fitzpatrick D.A."/>
            <person name="Frisvad J.C."/>
            <person name="Nielsen K.L."/>
        </authorList>
    </citation>
    <scope>NUCLEOTIDE SEQUENCE</scope>
    <source>
        <strain evidence="16">IBT 19713</strain>
    </source>
</reference>
<evidence type="ECO:0000256" key="8">
    <source>
        <dbReference type="ARBA" id="ARBA00022806"/>
    </source>
</evidence>
<dbReference type="GO" id="GO:0005737">
    <property type="term" value="C:cytoplasm"/>
    <property type="evidence" value="ECO:0007669"/>
    <property type="project" value="TreeGrafter"/>
</dbReference>
<comment type="function">
    <text evidence="14">Dicer-like endonuclease involved in cleaving double-stranded RNA in the RNA interference (RNAi) pathway. Produces 21 to 25 bp dsRNAs (siRNAs) which target the selective destruction of homologous RNAs leading to sequence-specific suppression of gene expression, called post-transcriptional gene silencing (PTGS). Part of a broad host defense response against viral infection and transposons.</text>
</comment>
<accession>A0A9W9P5N8</accession>
<dbReference type="EMBL" id="JAPQKS010000003">
    <property type="protein sequence ID" value="KAJ5238381.1"/>
    <property type="molecule type" value="Genomic_DNA"/>
</dbReference>
<dbReference type="CDD" id="cd00593">
    <property type="entry name" value="RIBOc"/>
    <property type="match status" value="2"/>
</dbReference>
<keyword evidence="7" id="KW-0378">Hydrolase</keyword>
<dbReference type="GO" id="GO:0050688">
    <property type="term" value="P:regulation of defense response to virus"/>
    <property type="evidence" value="ECO:0007669"/>
    <property type="project" value="UniProtKB-KW"/>
</dbReference>
<evidence type="ECO:0000259" key="15">
    <source>
        <dbReference type="PROSITE" id="PS50142"/>
    </source>
</evidence>
<dbReference type="Pfam" id="PF00636">
    <property type="entry name" value="Ribonuclease_3"/>
    <property type="match status" value="2"/>
</dbReference>
<dbReference type="PROSITE" id="PS00517">
    <property type="entry name" value="RNASE_3_1"/>
    <property type="match status" value="1"/>
</dbReference>
<dbReference type="Proteomes" id="UP001150941">
    <property type="component" value="Unassembled WGS sequence"/>
</dbReference>
<dbReference type="GO" id="GO:0046872">
    <property type="term" value="F:metal ion binding"/>
    <property type="evidence" value="ECO:0007669"/>
    <property type="project" value="UniProtKB-KW"/>
</dbReference>
<dbReference type="Gene3D" id="1.10.1520.10">
    <property type="entry name" value="Ribonuclease III domain"/>
    <property type="match status" value="2"/>
</dbReference>
<keyword evidence="13" id="KW-0464">Manganese</keyword>
<dbReference type="GeneID" id="83199600"/>
<evidence type="ECO:0000256" key="14">
    <source>
        <dbReference type="ARBA" id="ARBA00025403"/>
    </source>
</evidence>
<evidence type="ECO:0000256" key="9">
    <source>
        <dbReference type="ARBA" id="ARBA00022840"/>
    </source>
</evidence>
<dbReference type="GO" id="GO:0051607">
    <property type="term" value="P:defense response to virus"/>
    <property type="evidence" value="ECO:0007669"/>
    <property type="project" value="UniProtKB-KW"/>
</dbReference>
<keyword evidence="8" id="KW-0347">Helicase</keyword>
<evidence type="ECO:0000256" key="7">
    <source>
        <dbReference type="ARBA" id="ARBA00022801"/>
    </source>
</evidence>
<gene>
    <name evidence="16" type="ORF">N7468_003000</name>
</gene>
<keyword evidence="17" id="KW-1185">Reference proteome</keyword>
<keyword evidence="4" id="KW-0479">Metal-binding</keyword>
<evidence type="ECO:0000256" key="1">
    <source>
        <dbReference type="ARBA" id="ARBA00001936"/>
    </source>
</evidence>
<dbReference type="GO" id="GO:0005634">
    <property type="term" value="C:nucleus"/>
    <property type="evidence" value="ECO:0007669"/>
    <property type="project" value="TreeGrafter"/>
</dbReference>
<evidence type="ECO:0000313" key="16">
    <source>
        <dbReference type="EMBL" id="KAJ5238381.1"/>
    </source>
</evidence>
<evidence type="ECO:0000256" key="6">
    <source>
        <dbReference type="ARBA" id="ARBA00022741"/>
    </source>
</evidence>
<dbReference type="FunFam" id="1.10.1520.10:FF:000032">
    <property type="entry name" value="Dicer-like protein 2"/>
    <property type="match status" value="1"/>
</dbReference>
<feature type="domain" description="RNase III" evidence="15">
    <location>
        <begin position="444"/>
        <end position="613"/>
    </location>
</feature>
<keyword evidence="9" id="KW-0067">ATP-binding</keyword>
<name>A0A9W9P5N8_9EURO</name>
<sequence>MDLLDEIGGYVGPKYVHLPSIIDCREQYDPYRELAQAWDSPSELYQTDLVMYHDGTVIEDLSISVIVPKQIALPDVIPLFWDVDTTYIARFSSLREIHPTSQQVTLMREITALFFQAPSSRVGTSEQDYVVLFIPSVPHEQLEDWALEFRGTVPLRQAYEQNQIPIGIIRDTSKYSEPRLFRKWVTTKGDQDTMLQVECQSIPRRQNFLQPRVIPVNEDGEPEDPRVIKAKKIHLVPVSGCSLANLPSSKAMVGLLISAILDRMAAVMVADELTRTVLSDVDMQDLNHILTATATPLAQASTHYQLYEFFGDSVLKFSVSCHLFFRQPNWQEGHLSIHRDKIVNNRRLAHSALENEIDRFIWNDRFTPRKWDPPMISKRLAMKPAKRSLSLKVLADVIEALIGAAYLEGGIRKAQACLHRLLPEIDIEFHSRTDRGEVANFVDTTRLAPLLGYNFKDASLLTEALTHPSCESDQVTQSYQRLEFLGDAVLDMVVVSVLSAHPLPLNQGKMTMIKHSLVNANLLAFLCMELSAPDKQSSSGRAHIWEHLRFAKHALEESLSSCLSRYAIMRDEILDALESSPTYPWELLARLRADKFFSDIVESVIGAIFLDSGLDACAAFLEKIGLIRYLRRILDEDVIVQHPRNAAQDLVKLQGVLVFKPKRVEIKGIPATYRSSAVLDQLVLASIEGCGSAEEADIRVAHLVIAQKIPSALAALSLDD</sequence>
<dbReference type="GO" id="GO:0004525">
    <property type="term" value="F:ribonuclease III activity"/>
    <property type="evidence" value="ECO:0007669"/>
    <property type="project" value="InterPro"/>
</dbReference>
<dbReference type="PANTHER" id="PTHR14950:SF37">
    <property type="entry name" value="ENDORIBONUCLEASE DICER"/>
    <property type="match status" value="1"/>
</dbReference>
<dbReference type="PANTHER" id="PTHR14950">
    <property type="entry name" value="DICER-RELATED"/>
    <property type="match status" value="1"/>
</dbReference>
<proteinExistence type="predicted"/>
<dbReference type="GO" id="GO:0030422">
    <property type="term" value="P:siRNA processing"/>
    <property type="evidence" value="ECO:0007669"/>
    <property type="project" value="TreeGrafter"/>
</dbReference>
<keyword evidence="3" id="KW-0930">Antiviral protein</keyword>
<comment type="cofactor">
    <cofactor evidence="1">
        <name>Mn(2+)</name>
        <dbReference type="ChEBI" id="CHEBI:29035"/>
    </cofactor>
</comment>
<evidence type="ECO:0000256" key="5">
    <source>
        <dbReference type="ARBA" id="ARBA00022737"/>
    </source>
</evidence>
<comment type="caution">
    <text evidence="16">The sequence shown here is derived from an EMBL/GenBank/DDBJ whole genome shotgun (WGS) entry which is preliminary data.</text>
</comment>
<feature type="domain" description="RNase III" evidence="15">
    <location>
        <begin position="257"/>
        <end position="410"/>
    </location>
</feature>
<evidence type="ECO:0000256" key="13">
    <source>
        <dbReference type="ARBA" id="ARBA00023211"/>
    </source>
</evidence>
<evidence type="ECO:0000256" key="11">
    <source>
        <dbReference type="ARBA" id="ARBA00022884"/>
    </source>
</evidence>
<dbReference type="SUPFAM" id="SSF69065">
    <property type="entry name" value="RNase III domain-like"/>
    <property type="match status" value="2"/>
</dbReference>
<reference evidence="16" key="1">
    <citation type="submission" date="2022-11" db="EMBL/GenBank/DDBJ databases">
        <authorList>
            <person name="Petersen C."/>
        </authorList>
    </citation>
    <scope>NUCLEOTIDE SEQUENCE</scope>
    <source>
        <strain evidence="16">IBT 19713</strain>
    </source>
</reference>
<organism evidence="16 17">
    <name type="scientific">Penicillium chermesinum</name>
    <dbReference type="NCBI Taxonomy" id="63820"/>
    <lineage>
        <taxon>Eukaryota</taxon>
        <taxon>Fungi</taxon>
        <taxon>Dikarya</taxon>
        <taxon>Ascomycota</taxon>
        <taxon>Pezizomycotina</taxon>
        <taxon>Eurotiomycetes</taxon>
        <taxon>Eurotiomycetidae</taxon>
        <taxon>Eurotiales</taxon>
        <taxon>Aspergillaceae</taxon>
        <taxon>Penicillium</taxon>
    </lineage>
</organism>
<dbReference type="OrthoDB" id="416741at2759"/>
<dbReference type="PROSITE" id="PS50142">
    <property type="entry name" value="RNASE_3_2"/>
    <property type="match status" value="2"/>
</dbReference>
<dbReference type="InterPro" id="IPR036389">
    <property type="entry name" value="RNase_III_sf"/>
</dbReference>
<keyword evidence="12" id="KW-0051">Antiviral defense</keyword>
<dbReference type="GO" id="GO:0003723">
    <property type="term" value="F:RNA binding"/>
    <property type="evidence" value="ECO:0007669"/>
    <property type="project" value="UniProtKB-KW"/>
</dbReference>
<dbReference type="SMART" id="SM00535">
    <property type="entry name" value="RIBOc"/>
    <property type="match status" value="2"/>
</dbReference>
<evidence type="ECO:0000313" key="17">
    <source>
        <dbReference type="Proteomes" id="UP001150941"/>
    </source>
</evidence>
<keyword evidence="10" id="KW-0460">Magnesium</keyword>
<dbReference type="GO" id="GO:0004386">
    <property type="term" value="F:helicase activity"/>
    <property type="evidence" value="ECO:0007669"/>
    <property type="project" value="UniProtKB-KW"/>
</dbReference>
<evidence type="ECO:0000256" key="10">
    <source>
        <dbReference type="ARBA" id="ARBA00022842"/>
    </source>
</evidence>
<dbReference type="RefSeq" id="XP_058331300.1">
    <property type="nucleotide sequence ID" value="XM_058472297.1"/>
</dbReference>
<comment type="cofactor">
    <cofactor evidence="2">
        <name>Mg(2+)</name>
        <dbReference type="ChEBI" id="CHEBI:18420"/>
    </cofactor>
</comment>
<keyword evidence="11" id="KW-0694">RNA-binding</keyword>
<evidence type="ECO:0000256" key="4">
    <source>
        <dbReference type="ARBA" id="ARBA00022723"/>
    </source>
</evidence>
<dbReference type="GO" id="GO:0005524">
    <property type="term" value="F:ATP binding"/>
    <property type="evidence" value="ECO:0007669"/>
    <property type="project" value="UniProtKB-KW"/>
</dbReference>
<keyword evidence="5" id="KW-0677">Repeat</keyword>